<dbReference type="EMBL" id="QGMZ01000022">
    <property type="protein sequence ID" value="PWR73090.1"/>
    <property type="molecule type" value="Genomic_DNA"/>
</dbReference>
<evidence type="ECO:0000313" key="2">
    <source>
        <dbReference type="EMBL" id="PWR73090.1"/>
    </source>
</evidence>
<name>A0A2V2N3D7_9EURY</name>
<protein>
    <submittedName>
        <fullName evidence="2">Uncharacterized protein</fullName>
    </submittedName>
</protein>
<accession>A0A2V2N3D7</accession>
<evidence type="ECO:0000313" key="3">
    <source>
        <dbReference type="Proteomes" id="UP000245934"/>
    </source>
</evidence>
<keyword evidence="1" id="KW-0472">Membrane</keyword>
<dbReference type="Proteomes" id="UP000245934">
    <property type="component" value="Unassembled WGS sequence"/>
</dbReference>
<dbReference type="AlphaFoldDB" id="A0A2V2N3D7"/>
<gene>
    <name evidence="2" type="ORF">DLD82_11390</name>
</gene>
<evidence type="ECO:0000256" key="1">
    <source>
        <dbReference type="SAM" id="Phobius"/>
    </source>
</evidence>
<organism evidence="2 3">
    <name type="scientific">Methanospirillum stamsii</name>
    <dbReference type="NCBI Taxonomy" id="1277351"/>
    <lineage>
        <taxon>Archaea</taxon>
        <taxon>Methanobacteriati</taxon>
        <taxon>Methanobacteriota</taxon>
        <taxon>Stenosarchaea group</taxon>
        <taxon>Methanomicrobia</taxon>
        <taxon>Methanomicrobiales</taxon>
        <taxon>Methanospirillaceae</taxon>
        <taxon>Methanospirillum</taxon>
    </lineage>
</organism>
<keyword evidence="3" id="KW-1185">Reference proteome</keyword>
<reference evidence="2 3" key="1">
    <citation type="submission" date="2018-05" db="EMBL/GenBank/DDBJ databases">
        <title>Draft genome of Methanospirillum stamsii Pt1.</title>
        <authorList>
            <person name="Dueholm M.S."/>
            <person name="Nielsen P.H."/>
            <person name="Bakmann L.F."/>
            <person name="Otzen D.E."/>
        </authorList>
    </citation>
    <scope>NUCLEOTIDE SEQUENCE [LARGE SCALE GENOMIC DNA]</scope>
    <source>
        <strain evidence="2 3">Pt1</strain>
    </source>
</reference>
<proteinExistence type="predicted"/>
<keyword evidence="1" id="KW-1133">Transmembrane helix</keyword>
<comment type="caution">
    <text evidence="2">The sequence shown here is derived from an EMBL/GenBank/DDBJ whole genome shotgun (WGS) entry which is preliminary data.</text>
</comment>
<feature type="transmembrane region" description="Helical" evidence="1">
    <location>
        <begin position="5"/>
        <end position="25"/>
    </location>
</feature>
<sequence>MKIRYLLLIFLIIYSLIGIGFLFFIEKSNEEESNFFFTYVKHLKTDTFQPVYLDKSPLIKKPVFRYENTSLPGLIRNYIAYIDFPTSMKESSQITVQFVPEPGKANILISRMTSGFIISRPEWTGNMSTESLTSKIYMNWLENEIKDNPIGHFFYPYYLEIFLNNKSSSLYPVTLQCYYKDKNYPIIRYQGINLTKDIENYIEIIDFDTRNESDSQVFVYFHPDSGFADLISSIKITRFIMSNQEWKGDRTFLSIVTEIYLHWIADNIKQIFTSDNRLHPIYTKFIIGEEDKRPSPIYPIHLGYYYKGLNVTPIIDPLLQKM</sequence>
<keyword evidence="1" id="KW-0812">Transmembrane</keyword>